<evidence type="ECO:0000256" key="1">
    <source>
        <dbReference type="SAM" id="MobiDB-lite"/>
    </source>
</evidence>
<keyword evidence="3" id="KW-1185">Reference proteome</keyword>
<sequence length="220" mass="23647">MVKKKKKEKMMNTEASFDAASPHLPSSLPVVCRRPIVRRRHTTTTTAPHDKDEPQTTTTATCIAAAARQNGGQTDELLGLSEEPQNADGPHHTSGAAWQSTKKDPPMDGTYSRSNSTREPTGRRVGSKNVHCKTGGTDSQGANNHEAIFSVGVGSAFGQASHSRDIMRAGKGTGARDTVAGTRDSTGMKCAGRMKEAVIRQDRPWDCWDCDSQLGFTPPN</sequence>
<dbReference type="EMBL" id="JBBPHU010000009">
    <property type="protein sequence ID" value="KAK7514009.1"/>
    <property type="molecule type" value="Genomic_DNA"/>
</dbReference>
<dbReference type="Proteomes" id="UP001363622">
    <property type="component" value="Unassembled WGS sequence"/>
</dbReference>
<feature type="region of interest" description="Disordered" evidence="1">
    <location>
        <begin position="80"/>
        <end position="143"/>
    </location>
</feature>
<gene>
    <name evidence="2" type="ORF">IWZ03DRAFT_361866</name>
</gene>
<feature type="region of interest" description="Disordered" evidence="1">
    <location>
        <begin position="1"/>
        <end position="57"/>
    </location>
</feature>
<protein>
    <submittedName>
        <fullName evidence="2">Uncharacterized protein</fullName>
    </submittedName>
</protein>
<evidence type="ECO:0000313" key="3">
    <source>
        <dbReference type="Proteomes" id="UP001363622"/>
    </source>
</evidence>
<comment type="caution">
    <text evidence="2">The sequence shown here is derived from an EMBL/GenBank/DDBJ whole genome shotgun (WGS) entry which is preliminary data.</text>
</comment>
<accession>A0ABR1KG35</accession>
<reference evidence="2 3" key="1">
    <citation type="submission" date="2024-04" db="EMBL/GenBank/DDBJ databases">
        <title>Phyllosticta paracitricarpa is synonymous to the EU quarantine fungus P. citricarpa based on phylogenomic analyses.</title>
        <authorList>
            <consortium name="Lawrence Berkeley National Laboratory"/>
            <person name="Van Ingen-Buijs V.A."/>
            <person name="Van Westerhoven A.C."/>
            <person name="Haridas S."/>
            <person name="Skiadas P."/>
            <person name="Martin F."/>
            <person name="Groenewald J.Z."/>
            <person name="Crous P.W."/>
            <person name="Seidl M.F."/>
        </authorList>
    </citation>
    <scope>NUCLEOTIDE SEQUENCE [LARGE SCALE GENOMIC DNA]</scope>
    <source>
        <strain evidence="2 3">CBS 123371</strain>
    </source>
</reference>
<name>A0ABR1KG35_9PEZI</name>
<evidence type="ECO:0000313" key="2">
    <source>
        <dbReference type="EMBL" id="KAK7514009.1"/>
    </source>
</evidence>
<organism evidence="2 3">
    <name type="scientific">Phyllosticta citriasiana</name>
    <dbReference type="NCBI Taxonomy" id="595635"/>
    <lineage>
        <taxon>Eukaryota</taxon>
        <taxon>Fungi</taxon>
        <taxon>Dikarya</taxon>
        <taxon>Ascomycota</taxon>
        <taxon>Pezizomycotina</taxon>
        <taxon>Dothideomycetes</taxon>
        <taxon>Dothideomycetes incertae sedis</taxon>
        <taxon>Botryosphaeriales</taxon>
        <taxon>Phyllostictaceae</taxon>
        <taxon>Phyllosticta</taxon>
    </lineage>
</organism>
<proteinExistence type="predicted"/>